<dbReference type="Pfam" id="PF09976">
    <property type="entry name" value="TPR_21"/>
    <property type="match status" value="1"/>
</dbReference>
<dbReference type="EMBL" id="VOQQ01000001">
    <property type="protein sequence ID" value="TXC62722.1"/>
    <property type="molecule type" value="Genomic_DNA"/>
</dbReference>
<organism evidence="11 12">
    <name type="scientific">Allosphingosinicella ginsenosidimutans</name>
    <dbReference type="NCBI Taxonomy" id="1176539"/>
    <lineage>
        <taxon>Bacteria</taxon>
        <taxon>Pseudomonadati</taxon>
        <taxon>Pseudomonadota</taxon>
        <taxon>Alphaproteobacteria</taxon>
        <taxon>Sphingomonadales</taxon>
        <taxon>Sphingomonadaceae</taxon>
        <taxon>Allosphingosinicella</taxon>
    </lineage>
</organism>
<keyword evidence="4 9" id="KW-0812">Transmembrane</keyword>
<evidence type="ECO:0000256" key="7">
    <source>
        <dbReference type="ARBA" id="ARBA00023186"/>
    </source>
</evidence>
<dbReference type="GO" id="GO:0044877">
    <property type="term" value="F:protein-containing complex binding"/>
    <property type="evidence" value="ECO:0007669"/>
    <property type="project" value="InterPro"/>
</dbReference>
<gene>
    <name evidence="11" type="ORF">FRZ32_03015</name>
</gene>
<keyword evidence="7" id="KW-0143">Chaperone</keyword>
<evidence type="ECO:0000256" key="2">
    <source>
        <dbReference type="ARBA" id="ARBA00004236"/>
    </source>
</evidence>
<keyword evidence="6 9" id="KW-0472">Membrane</keyword>
<evidence type="ECO:0000256" key="9">
    <source>
        <dbReference type="SAM" id="Phobius"/>
    </source>
</evidence>
<evidence type="ECO:0000313" key="11">
    <source>
        <dbReference type="EMBL" id="TXC62722.1"/>
    </source>
</evidence>
<evidence type="ECO:0000259" key="10">
    <source>
        <dbReference type="Pfam" id="PF09976"/>
    </source>
</evidence>
<feature type="compositionally biased region" description="Low complexity" evidence="8">
    <location>
        <begin position="247"/>
        <end position="263"/>
    </location>
</feature>
<name>A0A5C6TQI4_9SPHN</name>
<feature type="transmembrane region" description="Helical" evidence="9">
    <location>
        <begin position="48"/>
        <end position="69"/>
    </location>
</feature>
<sequence length="274" mass="29286">MTWGARPGAARSCGEQTLAIKPTESETFLREVDEELRKEQLNNFVARYGWALIAAAVLVLAGIAGLIWYQGHRAEQRDQQAEALTDALDKMEAGNRNAALPKLAELADSRSPGYRVAALFARANAQIEQNQLPAAIATLRSIADNDDFAEPYRQAALVRQTALEFDRLPPQVVVQRLTPLAQPGQPWFGTAGEMVAIAQLKLHRPELAGPMFGRIARDENVPGSIRARAVQMAGSLGVNAVESLGSPAAAAQAAPEAPAQAAAAPPPATERNSQ</sequence>
<evidence type="ECO:0000256" key="1">
    <source>
        <dbReference type="ARBA" id="ARBA00004167"/>
    </source>
</evidence>
<protein>
    <submittedName>
        <fullName evidence="11">Tetratricopeptide repeat protein</fullName>
    </submittedName>
</protein>
<evidence type="ECO:0000256" key="6">
    <source>
        <dbReference type="ARBA" id="ARBA00023136"/>
    </source>
</evidence>
<evidence type="ECO:0000313" key="12">
    <source>
        <dbReference type="Proteomes" id="UP000321249"/>
    </source>
</evidence>
<dbReference type="GO" id="GO:0005886">
    <property type="term" value="C:plasma membrane"/>
    <property type="evidence" value="ECO:0007669"/>
    <property type="project" value="UniProtKB-SubCell"/>
</dbReference>
<accession>A0A5C6TQI4</accession>
<dbReference type="Proteomes" id="UP000321249">
    <property type="component" value="Unassembled WGS sequence"/>
</dbReference>
<dbReference type="AlphaFoldDB" id="A0A5C6TQI4"/>
<evidence type="ECO:0000256" key="4">
    <source>
        <dbReference type="ARBA" id="ARBA00022692"/>
    </source>
</evidence>
<dbReference type="InterPro" id="IPR018704">
    <property type="entry name" value="SecYEG/CpoB_TPR"/>
</dbReference>
<keyword evidence="5 9" id="KW-1133">Transmembrane helix</keyword>
<dbReference type="PANTHER" id="PTHR38035">
    <property type="entry name" value="UPF0070 PROTEIN YFGM"/>
    <property type="match status" value="1"/>
</dbReference>
<evidence type="ECO:0000256" key="3">
    <source>
        <dbReference type="ARBA" id="ARBA00022475"/>
    </source>
</evidence>
<dbReference type="InterPro" id="IPR026039">
    <property type="entry name" value="YfgM"/>
</dbReference>
<dbReference type="PANTHER" id="PTHR38035:SF1">
    <property type="entry name" value="ANCILLARY SECYEG TRANSLOCON SUBUNIT"/>
    <property type="match status" value="1"/>
</dbReference>
<comment type="subcellular location">
    <subcellularLocation>
        <location evidence="2">Cell membrane</location>
    </subcellularLocation>
    <subcellularLocation>
        <location evidence="1">Membrane</location>
        <topology evidence="1">Single-pass membrane protein</topology>
    </subcellularLocation>
</comment>
<feature type="domain" description="Ancillary SecYEG translocon subunit/Cell division coordinator CpoB TPR" evidence="10">
    <location>
        <begin position="44"/>
        <end position="159"/>
    </location>
</feature>
<feature type="region of interest" description="Disordered" evidence="8">
    <location>
        <begin position="245"/>
        <end position="274"/>
    </location>
</feature>
<proteinExistence type="predicted"/>
<evidence type="ECO:0000256" key="5">
    <source>
        <dbReference type="ARBA" id="ARBA00022989"/>
    </source>
</evidence>
<keyword evidence="12" id="KW-1185">Reference proteome</keyword>
<reference evidence="11 12" key="1">
    <citation type="journal article" date="2015" name="J. Microbiol.">
        <title>Sphingosinicella ginsenosidimutans sp. nov., with ginsenoside converting activity.</title>
        <authorList>
            <person name="Kim J.K."/>
            <person name="Kang M.S."/>
            <person name="Park S.C."/>
            <person name="Kim K.M."/>
            <person name="Choi K."/>
            <person name="Yoon M.H."/>
            <person name="Im W.T."/>
        </authorList>
    </citation>
    <scope>NUCLEOTIDE SEQUENCE [LARGE SCALE GENOMIC DNA]</scope>
    <source>
        <strain evidence="11 12">BS-11</strain>
    </source>
</reference>
<keyword evidence="3" id="KW-1003">Cell membrane</keyword>
<comment type="caution">
    <text evidence="11">The sequence shown here is derived from an EMBL/GenBank/DDBJ whole genome shotgun (WGS) entry which is preliminary data.</text>
</comment>
<evidence type="ECO:0000256" key="8">
    <source>
        <dbReference type="SAM" id="MobiDB-lite"/>
    </source>
</evidence>